<dbReference type="RefSeq" id="WP_170216586.1">
    <property type="nucleotide sequence ID" value="NZ_AP019700.1"/>
</dbReference>
<protein>
    <submittedName>
        <fullName evidence="4">TetR family transcriptional regulator</fullName>
    </submittedName>
</protein>
<dbReference type="PROSITE" id="PS50977">
    <property type="entry name" value="HTH_TETR_2"/>
    <property type="match status" value="1"/>
</dbReference>
<organism evidence="4 5">
    <name type="scientific">Stella humosa</name>
    <dbReference type="NCBI Taxonomy" id="94"/>
    <lineage>
        <taxon>Bacteria</taxon>
        <taxon>Pseudomonadati</taxon>
        <taxon>Pseudomonadota</taxon>
        <taxon>Alphaproteobacteria</taxon>
        <taxon>Rhodospirillales</taxon>
        <taxon>Stellaceae</taxon>
        <taxon>Stella</taxon>
    </lineage>
</organism>
<keyword evidence="1 2" id="KW-0238">DNA-binding</keyword>
<dbReference type="InterPro" id="IPR001647">
    <property type="entry name" value="HTH_TetR"/>
</dbReference>
<dbReference type="InterPro" id="IPR009057">
    <property type="entry name" value="Homeodomain-like_sf"/>
</dbReference>
<evidence type="ECO:0000259" key="3">
    <source>
        <dbReference type="PROSITE" id="PS50977"/>
    </source>
</evidence>
<dbReference type="SUPFAM" id="SSF46689">
    <property type="entry name" value="Homeodomain-like"/>
    <property type="match status" value="1"/>
</dbReference>
<evidence type="ECO:0000256" key="1">
    <source>
        <dbReference type="ARBA" id="ARBA00023125"/>
    </source>
</evidence>
<dbReference type="Gene3D" id="1.10.357.10">
    <property type="entry name" value="Tetracycline Repressor, domain 2"/>
    <property type="match status" value="1"/>
</dbReference>
<dbReference type="Proteomes" id="UP000278222">
    <property type="component" value="Unassembled WGS sequence"/>
</dbReference>
<dbReference type="Pfam" id="PF00440">
    <property type="entry name" value="TetR_N"/>
    <property type="match status" value="1"/>
</dbReference>
<dbReference type="EMBL" id="RJKX01000015">
    <property type="protein sequence ID" value="ROP84458.1"/>
    <property type="molecule type" value="Genomic_DNA"/>
</dbReference>
<proteinExistence type="predicted"/>
<evidence type="ECO:0000256" key="2">
    <source>
        <dbReference type="PROSITE-ProRule" id="PRU00335"/>
    </source>
</evidence>
<feature type="domain" description="HTH tetR-type" evidence="3">
    <location>
        <begin position="12"/>
        <end position="72"/>
    </location>
</feature>
<keyword evidence="5" id="KW-1185">Reference proteome</keyword>
<dbReference type="AlphaFoldDB" id="A0A3N1L1J5"/>
<gene>
    <name evidence="4" type="ORF">EDC65_3811</name>
</gene>
<comment type="caution">
    <text evidence="4">The sequence shown here is derived from an EMBL/GenBank/DDBJ whole genome shotgun (WGS) entry which is preliminary data.</text>
</comment>
<feature type="DNA-binding region" description="H-T-H motif" evidence="2">
    <location>
        <begin position="35"/>
        <end position="54"/>
    </location>
</feature>
<accession>A0A3N1L1J5</accession>
<evidence type="ECO:0000313" key="5">
    <source>
        <dbReference type="Proteomes" id="UP000278222"/>
    </source>
</evidence>
<sequence>MAKGARRPAAAADVELAIIEAAMRLAVEKGWRRVALADIALAADRPLADLYDRFPSKSAILGAVSRHADLAVVRGGDPAEDAGERPRDRLFDVVMRRLEYLRPWRAGLAAIARDLRGDPLAGIAALPNFRRSLGWMLEAAGQDTAGLRGAVRLKAFGAIYLATVSTWMGDESPDLTATMARLDRALRRVDGWTSLFGGDSPQAPADAAAQ</sequence>
<dbReference type="GO" id="GO:0003677">
    <property type="term" value="F:DNA binding"/>
    <property type="evidence" value="ECO:0007669"/>
    <property type="project" value="UniProtKB-UniRule"/>
</dbReference>
<name>A0A3N1L1J5_9PROT</name>
<reference evidence="4 5" key="1">
    <citation type="submission" date="2018-11" db="EMBL/GenBank/DDBJ databases">
        <title>Genomic Encyclopedia of Type Strains, Phase IV (KMG-IV): sequencing the most valuable type-strain genomes for metagenomic binning, comparative biology and taxonomic classification.</title>
        <authorList>
            <person name="Goeker M."/>
        </authorList>
    </citation>
    <scope>NUCLEOTIDE SEQUENCE [LARGE SCALE GENOMIC DNA]</scope>
    <source>
        <strain evidence="4 5">DSM 5900</strain>
    </source>
</reference>
<evidence type="ECO:0000313" key="4">
    <source>
        <dbReference type="EMBL" id="ROP84458.1"/>
    </source>
</evidence>